<protein>
    <submittedName>
        <fullName evidence="2">Glycosyltransferase family 4 protein</fullName>
    </submittedName>
</protein>
<dbReference type="Pfam" id="PF00534">
    <property type="entry name" value="Glycos_transf_1"/>
    <property type="match status" value="1"/>
</dbReference>
<dbReference type="Proteomes" id="UP000481043">
    <property type="component" value="Unassembled WGS sequence"/>
</dbReference>
<accession>A0A6M0Q7Q4</accession>
<dbReference type="SUPFAM" id="SSF53756">
    <property type="entry name" value="UDP-Glycosyltransferase/glycogen phosphorylase"/>
    <property type="match status" value="1"/>
</dbReference>
<evidence type="ECO:0000259" key="1">
    <source>
        <dbReference type="Pfam" id="PF00534"/>
    </source>
</evidence>
<dbReference type="Gene3D" id="3.40.50.2000">
    <property type="entry name" value="Glycogen Phosphorylase B"/>
    <property type="match status" value="2"/>
</dbReference>
<evidence type="ECO:0000313" key="2">
    <source>
        <dbReference type="EMBL" id="NEY72381.1"/>
    </source>
</evidence>
<dbReference type="RefSeq" id="WP_163179827.1">
    <property type="nucleotide sequence ID" value="NZ_JAAIWM010000003.1"/>
</dbReference>
<feature type="domain" description="Glycosyl transferase family 1" evidence="1">
    <location>
        <begin position="219"/>
        <end position="369"/>
    </location>
</feature>
<name>A0A6M0Q7Q4_9BACI</name>
<evidence type="ECO:0000313" key="3">
    <source>
        <dbReference type="Proteomes" id="UP000481043"/>
    </source>
</evidence>
<dbReference type="EMBL" id="JAAIWM010000003">
    <property type="protein sequence ID" value="NEY72381.1"/>
    <property type="molecule type" value="Genomic_DNA"/>
</dbReference>
<dbReference type="GO" id="GO:0016757">
    <property type="term" value="F:glycosyltransferase activity"/>
    <property type="evidence" value="ECO:0007669"/>
    <property type="project" value="InterPro"/>
</dbReference>
<dbReference type="PANTHER" id="PTHR12526">
    <property type="entry name" value="GLYCOSYLTRANSFERASE"/>
    <property type="match status" value="1"/>
</dbReference>
<proteinExistence type="predicted"/>
<dbReference type="CDD" id="cd03801">
    <property type="entry name" value="GT4_PimA-like"/>
    <property type="match status" value="1"/>
</dbReference>
<organism evidence="2 3">
    <name type="scientific">Bacillus mesophilus</name>
    <dbReference type="NCBI Taxonomy" id="1808955"/>
    <lineage>
        <taxon>Bacteria</taxon>
        <taxon>Bacillati</taxon>
        <taxon>Bacillota</taxon>
        <taxon>Bacilli</taxon>
        <taxon>Bacillales</taxon>
        <taxon>Bacillaceae</taxon>
        <taxon>Bacillus</taxon>
    </lineage>
</organism>
<reference evidence="2 3" key="1">
    <citation type="submission" date="2020-02" db="EMBL/GenBank/DDBJ databases">
        <title>Bacillus aquiflavi sp. nov., isolated from yellow water of strong flavor Chinese baijiu in Yibin region of China.</title>
        <authorList>
            <person name="Xie J."/>
        </authorList>
    </citation>
    <scope>NUCLEOTIDE SEQUENCE [LARGE SCALE GENOMIC DNA]</scope>
    <source>
        <strain evidence="2 3">SA4</strain>
    </source>
</reference>
<dbReference type="InterPro" id="IPR001296">
    <property type="entry name" value="Glyco_trans_1"/>
</dbReference>
<keyword evidence="3" id="KW-1185">Reference proteome</keyword>
<keyword evidence="2" id="KW-0808">Transferase</keyword>
<sequence length="404" mass="46299">MKLLLVIDAHLYRTPDGKVWSKTIYDYEFCKRYLEVFNEVRVVSRVMKVEEINQDSYLRVDGSSVEVFDMPFFRGPKEYIGNIKRISKLLSSAIVDCDCAIFRIPSSLSFILYKEFRKTGKPFAVEVVADPWDSLSPKVTKGFMGVIARFNWTYYQKKMCREANGSSYVTSNYLQSRYPSHIRKFGNTKNFFESSYSTISLETDFYSEPKMFLNKKELKIVHTANNINNFVKGHDTLIKALSIVKKKGYNVKVIFIGDGDKRVYFEELADSLNIKSSIHFTGMLSSKNRIREILIDSDMFIFPTRAEGLPRALIEAMAVGLPCISTPVSGIPELLSSDYLVDPEDVEGFANSIINFINNPALMEKVSQSNITKAKEYESNILQKKRVEFYKNLKSICNTPIKGY</sequence>
<gene>
    <name evidence="2" type="ORF">G4D63_11655</name>
</gene>
<dbReference type="AlphaFoldDB" id="A0A6M0Q7Q4"/>
<dbReference type="PANTHER" id="PTHR12526:SF630">
    <property type="entry name" value="GLYCOSYLTRANSFERASE"/>
    <property type="match status" value="1"/>
</dbReference>
<comment type="caution">
    <text evidence="2">The sequence shown here is derived from an EMBL/GenBank/DDBJ whole genome shotgun (WGS) entry which is preliminary data.</text>
</comment>